<name>X6NBI4_RETFI</name>
<gene>
    <name evidence="1" type="ORF">RFI_13823</name>
</gene>
<evidence type="ECO:0000313" key="2">
    <source>
        <dbReference type="Proteomes" id="UP000023152"/>
    </source>
</evidence>
<organism evidence="1 2">
    <name type="scientific">Reticulomyxa filosa</name>
    <dbReference type="NCBI Taxonomy" id="46433"/>
    <lineage>
        <taxon>Eukaryota</taxon>
        <taxon>Sar</taxon>
        <taxon>Rhizaria</taxon>
        <taxon>Retaria</taxon>
        <taxon>Foraminifera</taxon>
        <taxon>Monothalamids</taxon>
        <taxon>Reticulomyxidae</taxon>
        <taxon>Reticulomyxa</taxon>
    </lineage>
</organism>
<protein>
    <submittedName>
        <fullName evidence="1">Uncharacterized protein</fullName>
    </submittedName>
</protein>
<evidence type="ECO:0000313" key="1">
    <source>
        <dbReference type="EMBL" id="ETO23356.1"/>
    </source>
</evidence>
<keyword evidence="2" id="KW-1185">Reference proteome</keyword>
<dbReference type="AlphaFoldDB" id="X6NBI4"/>
<comment type="caution">
    <text evidence="1">The sequence shown here is derived from an EMBL/GenBank/DDBJ whole genome shotgun (WGS) entry which is preliminary data.</text>
</comment>
<accession>X6NBI4</accession>
<dbReference type="Proteomes" id="UP000023152">
    <property type="component" value="Unassembled WGS sequence"/>
</dbReference>
<dbReference type="EMBL" id="ASPP01010003">
    <property type="protein sequence ID" value="ETO23356.1"/>
    <property type="molecule type" value="Genomic_DNA"/>
</dbReference>
<proteinExistence type="predicted"/>
<sequence>MLHFFSYQIFCLEYGLKTTFYENFLVALKKIFERVFFLFSIHQNAKTIKRLYIFRNYMFESKFDVQLNLGHLCGNSDTCKYMINTSNKKEEDRSSASCNGSCVLYLFKSNNNFINFVKINQSRVPKQSIYGNKTNLLYLHKTFFFFFANQQKKAREFIKFEVCFQIIQD</sequence>
<reference evidence="1 2" key="1">
    <citation type="journal article" date="2013" name="Curr. Biol.">
        <title>The Genome of the Foraminiferan Reticulomyxa filosa.</title>
        <authorList>
            <person name="Glockner G."/>
            <person name="Hulsmann N."/>
            <person name="Schleicher M."/>
            <person name="Noegel A.A."/>
            <person name="Eichinger L."/>
            <person name="Gallinger C."/>
            <person name="Pawlowski J."/>
            <person name="Sierra R."/>
            <person name="Euteneuer U."/>
            <person name="Pillet L."/>
            <person name="Moustafa A."/>
            <person name="Platzer M."/>
            <person name="Groth M."/>
            <person name="Szafranski K."/>
            <person name="Schliwa M."/>
        </authorList>
    </citation>
    <scope>NUCLEOTIDE SEQUENCE [LARGE SCALE GENOMIC DNA]</scope>
</reference>